<proteinExistence type="predicted"/>
<dbReference type="Proteomes" id="UP001500298">
    <property type="component" value="Unassembled WGS sequence"/>
</dbReference>
<organism evidence="1 2">
    <name type="scientific">Algivirga pacifica</name>
    <dbReference type="NCBI Taxonomy" id="1162670"/>
    <lineage>
        <taxon>Bacteria</taxon>
        <taxon>Pseudomonadati</taxon>
        <taxon>Bacteroidota</taxon>
        <taxon>Cytophagia</taxon>
        <taxon>Cytophagales</taxon>
        <taxon>Flammeovirgaceae</taxon>
        <taxon>Algivirga</taxon>
    </lineage>
</organism>
<evidence type="ECO:0008006" key="3">
    <source>
        <dbReference type="Google" id="ProtNLM"/>
    </source>
</evidence>
<sequence length="498" mass="55457">MLSWTAFAQETETTADDMTIPEDIDVDSMLDSFSSLDSVNQFGGKLGYNFLGGEHYATLRLTPEINLGKWGVGLDVPLSVNLQNGKVRTEEYVRGVGALRMVRYLRYGRKKRDPIHVKVGDMTGSYIGFGLLMDNYSNATSFERRKVGITWDLLFDKRFGIEGLYNDLNLTSMNLLAVRPYVKPFGKTLIPIVRSIEIGGTYIMDRDQTTQEGLDLQQNLLIRNGGITAYGADFGATLLDLGFIRVTASAQYGNINKTVTTSDLTAYYQEEFRAENAAKPIDEQLTGEELEAEVLAISAGEEEGFQTGDGYAFGLQARASILFKLLTMQAKLERVKYNAHFIPNFFDIMYELNKDQRLLTLMNTAPTFGIYGDLSATILGSIRVNGGLMMPDNITESTPAMVKAGVDVVNVLDKIDLHAQYIKGGLTDWSDAFTLDNNSLAYIRASYKAYKFLTVGVDYQWTWQKGAEGAFAPKHTVMPFFGFNVPLIGKKDKEVEED</sequence>
<protein>
    <recommendedName>
        <fullName evidence="3">DUF5723 domain-containing protein</fullName>
    </recommendedName>
</protein>
<keyword evidence="2" id="KW-1185">Reference proteome</keyword>
<evidence type="ECO:0000313" key="1">
    <source>
        <dbReference type="EMBL" id="GAA4837200.1"/>
    </source>
</evidence>
<dbReference type="EMBL" id="BAABJX010000033">
    <property type="protein sequence ID" value="GAA4837200.1"/>
    <property type="molecule type" value="Genomic_DNA"/>
</dbReference>
<evidence type="ECO:0000313" key="2">
    <source>
        <dbReference type="Proteomes" id="UP001500298"/>
    </source>
</evidence>
<name>A0ABP9DC01_9BACT</name>
<comment type="caution">
    <text evidence="1">The sequence shown here is derived from an EMBL/GenBank/DDBJ whole genome shotgun (WGS) entry which is preliminary data.</text>
</comment>
<reference evidence="2" key="1">
    <citation type="journal article" date="2019" name="Int. J. Syst. Evol. Microbiol.">
        <title>The Global Catalogue of Microorganisms (GCM) 10K type strain sequencing project: providing services to taxonomists for standard genome sequencing and annotation.</title>
        <authorList>
            <consortium name="The Broad Institute Genomics Platform"/>
            <consortium name="The Broad Institute Genome Sequencing Center for Infectious Disease"/>
            <person name="Wu L."/>
            <person name="Ma J."/>
        </authorList>
    </citation>
    <scope>NUCLEOTIDE SEQUENCE [LARGE SCALE GENOMIC DNA]</scope>
    <source>
        <strain evidence="2">JCM 18326</strain>
    </source>
</reference>
<accession>A0ABP9DC01</accession>
<gene>
    <name evidence="1" type="ORF">GCM10023331_23060</name>
</gene>